<organism evidence="1 2">
    <name type="scientific">Stakelama tenebrarum</name>
    <dbReference type="NCBI Taxonomy" id="2711215"/>
    <lineage>
        <taxon>Bacteria</taxon>
        <taxon>Pseudomonadati</taxon>
        <taxon>Pseudomonadota</taxon>
        <taxon>Alphaproteobacteria</taxon>
        <taxon>Sphingomonadales</taxon>
        <taxon>Sphingomonadaceae</taxon>
        <taxon>Stakelama</taxon>
    </lineage>
</organism>
<dbReference type="InterPro" id="IPR025427">
    <property type="entry name" value="DUF4160"/>
</dbReference>
<evidence type="ECO:0000313" key="2">
    <source>
        <dbReference type="Proteomes" id="UP000501568"/>
    </source>
</evidence>
<dbReference type="Pfam" id="PF13711">
    <property type="entry name" value="DUF4160"/>
    <property type="match status" value="1"/>
</dbReference>
<sequence length="80" mass="9551">MPTVFRQDGWRFFFYSNEGDPREPVHIHVLRDTAEAKFWLYPAVAPAYNHGLSARELRIVSEIVIERRREIEEAWHVHFG</sequence>
<dbReference type="RefSeq" id="WP_165325910.1">
    <property type="nucleotide sequence ID" value="NZ_CP049109.1"/>
</dbReference>
<name>A0A6G6Y1X9_9SPHN</name>
<dbReference type="AlphaFoldDB" id="A0A6G6Y1X9"/>
<accession>A0A6G6Y1X9</accession>
<dbReference type="Proteomes" id="UP000501568">
    <property type="component" value="Chromosome"/>
</dbReference>
<gene>
    <name evidence="1" type="ORF">G5C33_03315</name>
</gene>
<evidence type="ECO:0000313" key="1">
    <source>
        <dbReference type="EMBL" id="QIG78910.1"/>
    </source>
</evidence>
<reference evidence="1 2" key="1">
    <citation type="submission" date="2020-02" db="EMBL/GenBank/DDBJ databases">
        <authorList>
            <person name="Zheng R.K."/>
            <person name="Sun C.M."/>
        </authorList>
    </citation>
    <scope>NUCLEOTIDE SEQUENCE [LARGE SCALE GENOMIC DNA]</scope>
    <source>
        <strain evidence="2">zrk23</strain>
    </source>
</reference>
<proteinExistence type="predicted"/>
<dbReference type="EMBL" id="CP049109">
    <property type="protein sequence ID" value="QIG78910.1"/>
    <property type="molecule type" value="Genomic_DNA"/>
</dbReference>
<keyword evidence="2" id="KW-1185">Reference proteome</keyword>
<dbReference type="KEGG" id="spzr:G5C33_03315"/>
<protein>
    <submittedName>
        <fullName evidence="1">DUF4160 domain-containing protein</fullName>
    </submittedName>
</protein>